<dbReference type="Proteomes" id="UP001501920">
    <property type="component" value="Chromosome 7"/>
</dbReference>
<comment type="subcellular location">
    <subcellularLocation>
        <location evidence="1">Membrane</location>
    </subcellularLocation>
</comment>
<dbReference type="AlphaFoldDB" id="A0A3B4C2G8"/>
<evidence type="ECO:0000256" key="5">
    <source>
        <dbReference type="SAM" id="Phobius"/>
    </source>
</evidence>
<name>A0A3B4C2G8_PYGNA</name>
<feature type="domain" description="Fatty acid hydroxylase" evidence="6">
    <location>
        <begin position="126"/>
        <end position="257"/>
    </location>
</feature>
<dbReference type="GO" id="GO:0005506">
    <property type="term" value="F:iron ion binding"/>
    <property type="evidence" value="ECO:0007669"/>
    <property type="project" value="InterPro"/>
</dbReference>
<protein>
    <recommendedName>
        <fullName evidence="6">Fatty acid hydroxylase domain-containing protein</fullName>
    </recommendedName>
</protein>
<evidence type="ECO:0000256" key="2">
    <source>
        <dbReference type="ARBA" id="ARBA00022692"/>
    </source>
</evidence>
<dbReference type="Pfam" id="PF04116">
    <property type="entry name" value="FA_hydroxylase"/>
    <property type="match status" value="1"/>
</dbReference>
<keyword evidence="3 5" id="KW-1133">Transmembrane helix</keyword>
<keyword evidence="8" id="KW-1185">Reference proteome</keyword>
<reference evidence="7" key="2">
    <citation type="submission" date="2025-08" db="UniProtKB">
        <authorList>
            <consortium name="Ensembl"/>
        </authorList>
    </citation>
    <scope>IDENTIFICATION</scope>
</reference>
<keyword evidence="4 5" id="KW-0472">Membrane</keyword>
<feature type="transmembrane region" description="Helical" evidence="5">
    <location>
        <begin position="40"/>
        <end position="64"/>
    </location>
</feature>
<dbReference type="GeneTree" id="ENSGT00940000163793"/>
<evidence type="ECO:0000313" key="7">
    <source>
        <dbReference type="Ensembl" id="ENSPNAP00000005031.2"/>
    </source>
</evidence>
<feature type="transmembrane region" description="Helical" evidence="5">
    <location>
        <begin position="108"/>
        <end position="129"/>
    </location>
</feature>
<dbReference type="GO" id="GO:0008610">
    <property type="term" value="P:lipid biosynthetic process"/>
    <property type="evidence" value="ECO:0007669"/>
    <property type="project" value="InterPro"/>
</dbReference>
<reference evidence="7 8" key="1">
    <citation type="submission" date="2020-10" db="EMBL/GenBank/DDBJ databases">
        <title>Pygocentrus nattereri (red-bellied piranha) genome, fPygNat1, primary haplotype.</title>
        <authorList>
            <person name="Myers G."/>
            <person name="Meyer A."/>
            <person name="Karagic N."/>
            <person name="Pippel M."/>
            <person name="Winkler S."/>
            <person name="Tracey A."/>
            <person name="Wood J."/>
            <person name="Formenti G."/>
            <person name="Howe K."/>
            <person name="Fedrigo O."/>
            <person name="Jarvis E.D."/>
        </authorList>
    </citation>
    <scope>NUCLEOTIDE SEQUENCE [LARGE SCALE GENOMIC DNA]</scope>
</reference>
<accession>A0A3B4C2G8</accession>
<reference evidence="7" key="3">
    <citation type="submission" date="2025-09" db="UniProtKB">
        <authorList>
            <consortium name="Ensembl"/>
        </authorList>
    </citation>
    <scope>IDENTIFICATION</scope>
</reference>
<evidence type="ECO:0000256" key="3">
    <source>
        <dbReference type="ARBA" id="ARBA00022989"/>
    </source>
</evidence>
<proteinExistence type="predicted"/>
<sequence>MWNVSKVTLQLSTTRASDRLFQPLWDYLVFHHYSLVSSPFFPLMLTFSSYFLFSCPFAILDLLGEQSPAFYGYMMLVYWSEILQGYKCSLRCYFYICYLVSPQCFVQFLLDYNLLCLVVGALLWGAWCLDTQYFFWHVAHHKNSHLYKWVYAIHHYYISPFFWSIEHLSAVEVMTVGFWSNLDPLLLQCHPLTTWTLTVFSIWLSVEDHIGYDLPWTPSRLVPFGLLGGALAHDLHHQKPSSNFAPFFSHWDRLFGTSNNVVKKVFMNKTASKQH</sequence>
<evidence type="ECO:0000259" key="6">
    <source>
        <dbReference type="Pfam" id="PF04116"/>
    </source>
</evidence>
<dbReference type="GO" id="GO:0016491">
    <property type="term" value="F:oxidoreductase activity"/>
    <property type="evidence" value="ECO:0007669"/>
    <property type="project" value="InterPro"/>
</dbReference>
<dbReference type="GO" id="GO:0016020">
    <property type="term" value="C:membrane"/>
    <property type="evidence" value="ECO:0007669"/>
    <property type="project" value="UniProtKB-SubCell"/>
</dbReference>
<evidence type="ECO:0000313" key="8">
    <source>
        <dbReference type="Proteomes" id="UP001501920"/>
    </source>
</evidence>
<evidence type="ECO:0000256" key="4">
    <source>
        <dbReference type="ARBA" id="ARBA00023136"/>
    </source>
</evidence>
<dbReference type="InterPro" id="IPR050307">
    <property type="entry name" value="Sterol_Desaturase_Related"/>
</dbReference>
<organism evidence="7 8">
    <name type="scientific">Pygocentrus nattereri</name>
    <name type="common">Red-bellied piranha</name>
    <dbReference type="NCBI Taxonomy" id="42514"/>
    <lineage>
        <taxon>Eukaryota</taxon>
        <taxon>Metazoa</taxon>
        <taxon>Chordata</taxon>
        <taxon>Craniata</taxon>
        <taxon>Vertebrata</taxon>
        <taxon>Euteleostomi</taxon>
        <taxon>Actinopterygii</taxon>
        <taxon>Neopterygii</taxon>
        <taxon>Teleostei</taxon>
        <taxon>Ostariophysi</taxon>
        <taxon>Characiformes</taxon>
        <taxon>Characoidei</taxon>
        <taxon>Pygocentrus</taxon>
    </lineage>
</organism>
<dbReference type="Ensembl" id="ENSPNAT00000006000.2">
    <property type="protein sequence ID" value="ENSPNAP00000005031.2"/>
    <property type="gene ID" value="ENSPNAG00000011369.2"/>
</dbReference>
<evidence type="ECO:0000256" key="1">
    <source>
        <dbReference type="ARBA" id="ARBA00004370"/>
    </source>
</evidence>
<dbReference type="STRING" id="42514.ENSPNAP00000005031"/>
<keyword evidence="2 5" id="KW-0812">Transmembrane</keyword>
<dbReference type="OMA" id="QLYRWIH"/>
<dbReference type="InterPro" id="IPR006694">
    <property type="entry name" value="Fatty_acid_hydroxylase"/>
</dbReference>
<dbReference type="PANTHER" id="PTHR11863">
    <property type="entry name" value="STEROL DESATURASE"/>
    <property type="match status" value="1"/>
</dbReference>